<dbReference type="Pfam" id="PF20152">
    <property type="entry name" value="DUF6534"/>
    <property type="match status" value="1"/>
</dbReference>
<proteinExistence type="predicted"/>
<gene>
    <name evidence="3" type="ORF">A7U60_g3504</name>
</gene>
<dbReference type="OrthoDB" id="3231781at2759"/>
<feature type="transmembrane region" description="Helical" evidence="1">
    <location>
        <begin position="21"/>
        <end position="41"/>
    </location>
</feature>
<feature type="domain" description="DUF6534" evidence="2">
    <location>
        <begin position="171"/>
        <end position="262"/>
    </location>
</feature>
<accession>A0A9Q5I091</accession>
<evidence type="ECO:0000259" key="2">
    <source>
        <dbReference type="Pfam" id="PF20152"/>
    </source>
</evidence>
<dbReference type="PANTHER" id="PTHR40465">
    <property type="entry name" value="CHROMOSOME 1, WHOLE GENOME SHOTGUN SEQUENCE"/>
    <property type="match status" value="1"/>
</dbReference>
<organism evidence="3 4">
    <name type="scientific">Sanghuangporus baumii</name>
    <name type="common">Phellinus baumii</name>
    <dbReference type="NCBI Taxonomy" id="108892"/>
    <lineage>
        <taxon>Eukaryota</taxon>
        <taxon>Fungi</taxon>
        <taxon>Dikarya</taxon>
        <taxon>Basidiomycota</taxon>
        <taxon>Agaricomycotina</taxon>
        <taxon>Agaricomycetes</taxon>
        <taxon>Hymenochaetales</taxon>
        <taxon>Hymenochaetaceae</taxon>
        <taxon>Sanghuangporus</taxon>
    </lineage>
</organism>
<keyword evidence="1" id="KW-0472">Membrane</keyword>
<evidence type="ECO:0000313" key="4">
    <source>
        <dbReference type="Proteomes" id="UP000757232"/>
    </source>
</evidence>
<dbReference type="EMBL" id="LNZH02000158">
    <property type="protein sequence ID" value="OCB89305.1"/>
    <property type="molecule type" value="Genomic_DNA"/>
</dbReference>
<comment type="caution">
    <text evidence="3">The sequence shown here is derived from an EMBL/GenBank/DDBJ whole genome shotgun (WGS) entry which is preliminary data.</text>
</comment>
<sequence length="332" mass="37359">MPAAEISQGQLVSTTLGAIQIGTYIASALFGLMTMQTYHYYCNYSSDRPFLKVLVGWIWSLELVHTIIITRACYVLAVDRFGDLQAVETVPFSIKLTIIFDTIIAFTVQTFFAWRLRVMSKRWELSVFCWALTVLRTITSLMAVAKFIEIKEQSLFFKESKVLVTVVEIVSAINDVVIAAGLCYYLSRSRSGITGTDRLVGRLIRYSIQSGILTRRSLPKTPQVTVLLKFLVMPDNWIWIAVHIVLAKPFSNSFLAMLNARSRLRSQLHHSDHGNKPGIVVVDRSTNAFRGSLMQPSNRRNLPIEIEMSKMTTSTTDEDFSKIANVNGGFAV</sequence>
<dbReference type="Proteomes" id="UP000757232">
    <property type="component" value="Unassembled WGS sequence"/>
</dbReference>
<evidence type="ECO:0000313" key="3">
    <source>
        <dbReference type="EMBL" id="OCB89305.1"/>
    </source>
</evidence>
<name>A0A9Q5I091_SANBA</name>
<dbReference type="AlphaFoldDB" id="A0A9Q5I091"/>
<reference evidence="3" key="1">
    <citation type="submission" date="2016-06" db="EMBL/GenBank/DDBJ databases">
        <title>Draft Genome sequence of the fungus Inonotus baumii.</title>
        <authorList>
            <person name="Zhu H."/>
            <person name="Lin W."/>
        </authorList>
    </citation>
    <scope>NUCLEOTIDE SEQUENCE</scope>
    <source>
        <strain evidence="3">821</strain>
    </source>
</reference>
<dbReference type="PANTHER" id="PTHR40465:SF1">
    <property type="entry name" value="DUF6534 DOMAIN-CONTAINING PROTEIN"/>
    <property type="match status" value="1"/>
</dbReference>
<keyword evidence="1" id="KW-1133">Transmembrane helix</keyword>
<keyword evidence="4" id="KW-1185">Reference proteome</keyword>
<feature type="transmembrane region" description="Helical" evidence="1">
    <location>
        <begin position="92"/>
        <end position="113"/>
    </location>
</feature>
<feature type="transmembrane region" description="Helical" evidence="1">
    <location>
        <begin position="165"/>
        <end position="187"/>
    </location>
</feature>
<feature type="transmembrane region" description="Helical" evidence="1">
    <location>
        <begin position="53"/>
        <end position="77"/>
    </location>
</feature>
<protein>
    <recommendedName>
        <fullName evidence="2">DUF6534 domain-containing protein</fullName>
    </recommendedName>
</protein>
<evidence type="ECO:0000256" key="1">
    <source>
        <dbReference type="SAM" id="Phobius"/>
    </source>
</evidence>
<feature type="transmembrane region" description="Helical" evidence="1">
    <location>
        <begin position="125"/>
        <end position="145"/>
    </location>
</feature>
<keyword evidence="1" id="KW-0812">Transmembrane</keyword>
<dbReference type="InterPro" id="IPR045339">
    <property type="entry name" value="DUF6534"/>
</dbReference>